<dbReference type="Gene3D" id="1.10.1740.10">
    <property type="match status" value="1"/>
</dbReference>
<dbReference type="SUPFAM" id="SSF88659">
    <property type="entry name" value="Sigma3 and sigma4 domains of RNA polymerase sigma factors"/>
    <property type="match status" value="1"/>
</dbReference>
<keyword evidence="3" id="KW-0731">Sigma factor</keyword>
<accession>A0AAU9DBA4</accession>
<dbReference type="Proteomes" id="UP001348817">
    <property type="component" value="Chromosome"/>
</dbReference>
<dbReference type="KEGG" id="fax:FUAX_20620"/>
<evidence type="ECO:0000259" key="5">
    <source>
        <dbReference type="Pfam" id="PF04542"/>
    </source>
</evidence>
<dbReference type="InterPro" id="IPR007627">
    <property type="entry name" value="RNA_pol_sigma70_r2"/>
</dbReference>
<keyword evidence="8" id="KW-1185">Reference proteome</keyword>
<proteinExistence type="inferred from homology"/>
<dbReference type="Pfam" id="PF04542">
    <property type="entry name" value="Sigma70_r2"/>
    <property type="match status" value="1"/>
</dbReference>
<dbReference type="InterPro" id="IPR013325">
    <property type="entry name" value="RNA_pol_sigma_r2"/>
</dbReference>
<dbReference type="PANTHER" id="PTHR43133">
    <property type="entry name" value="RNA POLYMERASE ECF-TYPE SIGMA FACTO"/>
    <property type="match status" value="1"/>
</dbReference>
<dbReference type="PANTHER" id="PTHR43133:SF46">
    <property type="entry name" value="RNA POLYMERASE SIGMA-70 FACTOR ECF SUBFAMILY"/>
    <property type="match status" value="1"/>
</dbReference>
<gene>
    <name evidence="7" type="ORF">FUAX_20620</name>
</gene>
<protein>
    <submittedName>
        <fullName evidence="7">DNA-directed RNA polymerase sigma-70 factor</fullName>
    </submittedName>
</protein>
<sequence length="223" mass="26708">MKNYRAKKPLSVVYDDAEQDSLPPAEIKNDSEVWREFKSGSEIALVYIYKHFYGTVYQYASQFTRDRELIGDCIHDMFMELMQKRKKLSDISSIKFYLFKSIRNTIYRKYRKLNREHTEDDFSTGYEFEFCLSAEQVMIERAITEEKKRKVEKALKKLTRKQREIVYYYYLEGMTIREISELMGFTNDKSAQNLLYKSIKSIKDIVLVFNTIVCFKIFLSVDF</sequence>
<dbReference type="CDD" id="cd06171">
    <property type="entry name" value="Sigma70_r4"/>
    <property type="match status" value="1"/>
</dbReference>
<evidence type="ECO:0000313" key="7">
    <source>
        <dbReference type="EMBL" id="BDD09630.1"/>
    </source>
</evidence>
<dbReference type="RefSeq" id="WP_338391228.1">
    <property type="nucleotide sequence ID" value="NZ_AP025314.1"/>
</dbReference>
<dbReference type="NCBIfam" id="TIGR02937">
    <property type="entry name" value="sigma70-ECF"/>
    <property type="match status" value="1"/>
</dbReference>
<comment type="similarity">
    <text evidence="1">Belongs to the sigma-70 factor family. ECF subfamily.</text>
</comment>
<evidence type="ECO:0000259" key="6">
    <source>
        <dbReference type="Pfam" id="PF08281"/>
    </source>
</evidence>
<evidence type="ECO:0000313" key="8">
    <source>
        <dbReference type="Proteomes" id="UP001348817"/>
    </source>
</evidence>
<dbReference type="GO" id="GO:0000428">
    <property type="term" value="C:DNA-directed RNA polymerase complex"/>
    <property type="evidence" value="ECO:0007669"/>
    <property type="project" value="UniProtKB-KW"/>
</dbReference>
<evidence type="ECO:0000256" key="2">
    <source>
        <dbReference type="ARBA" id="ARBA00023015"/>
    </source>
</evidence>
<reference evidence="7 8" key="1">
    <citation type="submission" date="2021-12" db="EMBL/GenBank/DDBJ databases">
        <title>Genome sequencing of bacteria with rrn-lacking chromosome and rrn-plasmid.</title>
        <authorList>
            <person name="Anda M."/>
            <person name="Iwasaki W."/>
        </authorList>
    </citation>
    <scope>NUCLEOTIDE SEQUENCE [LARGE SCALE GENOMIC DNA]</scope>
    <source>
        <strain evidence="7 8">DSM 100852</strain>
    </source>
</reference>
<dbReference type="Gene3D" id="1.10.10.10">
    <property type="entry name" value="Winged helix-like DNA-binding domain superfamily/Winged helix DNA-binding domain"/>
    <property type="match status" value="1"/>
</dbReference>
<dbReference type="InterPro" id="IPR039425">
    <property type="entry name" value="RNA_pol_sigma-70-like"/>
</dbReference>
<dbReference type="InterPro" id="IPR014284">
    <property type="entry name" value="RNA_pol_sigma-70_dom"/>
</dbReference>
<keyword evidence="4" id="KW-0804">Transcription</keyword>
<organism evidence="7 8">
    <name type="scientific">Fulvitalea axinellae</name>
    <dbReference type="NCBI Taxonomy" id="1182444"/>
    <lineage>
        <taxon>Bacteria</taxon>
        <taxon>Pseudomonadati</taxon>
        <taxon>Bacteroidota</taxon>
        <taxon>Cytophagia</taxon>
        <taxon>Cytophagales</taxon>
        <taxon>Persicobacteraceae</taxon>
        <taxon>Fulvitalea</taxon>
    </lineage>
</organism>
<dbReference type="InterPro" id="IPR013249">
    <property type="entry name" value="RNA_pol_sigma70_r4_t2"/>
</dbReference>
<dbReference type="GO" id="GO:0006352">
    <property type="term" value="P:DNA-templated transcription initiation"/>
    <property type="evidence" value="ECO:0007669"/>
    <property type="project" value="InterPro"/>
</dbReference>
<evidence type="ECO:0000256" key="4">
    <source>
        <dbReference type="ARBA" id="ARBA00023163"/>
    </source>
</evidence>
<feature type="domain" description="RNA polymerase sigma-70 region 2" evidence="5">
    <location>
        <begin position="48"/>
        <end position="115"/>
    </location>
</feature>
<dbReference type="InterPro" id="IPR013324">
    <property type="entry name" value="RNA_pol_sigma_r3/r4-like"/>
</dbReference>
<dbReference type="SUPFAM" id="SSF88946">
    <property type="entry name" value="Sigma2 domain of RNA polymerase sigma factors"/>
    <property type="match status" value="1"/>
</dbReference>
<dbReference type="AlphaFoldDB" id="A0AAU9DBA4"/>
<keyword evidence="2" id="KW-0805">Transcription regulation</keyword>
<dbReference type="EMBL" id="AP025314">
    <property type="protein sequence ID" value="BDD09630.1"/>
    <property type="molecule type" value="Genomic_DNA"/>
</dbReference>
<dbReference type="Pfam" id="PF08281">
    <property type="entry name" value="Sigma70_r4_2"/>
    <property type="match status" value="1"/>
</dbReference>
<feature type="domain" description="RNA polymerase sigma factor 70 region 4 type 2" evidence="6">
    <location>
        <begin position="149"/>
        <end position="186"/>
    </location>
</feature>
<dbReference type="GO" id="GO:0016987">
    <property type="term" value="F:sigma factor activity"/>
    <property type="evidence" value="ECO:0007669"/>
    <property type="project" value="UniProtKB-KW"/>
</dbReference>
<evidence type="ECO:0000256" key="1">
    <source>
        <dbReference type="ARBA" id="ARBA00010641"/>
    </source>
</evidence>
<dbReference type="GO" id="GO:0003677">
    <property type="term" value="F:DNA binding"/>
    <property type="evidence" value="ECO:0007669"/>
    <property type="project" value="InterPro"/>
</dbReference>
<evidence type="ECO:0000256" key="3">
    <source>
        <dbReference type="ARBA" id="ARBA00023082"/>
    </source>
</evidence>
<name>A0AAU9DBA4_9BACT</name>
<dbReference type="InterPro" id="IPR036388">
    <property type="entry name" value="WH-like_DNA-bd_sf"/>
</dbReference>
<keyword evidence="7" id="KW-0240">DNA-directed RNA polymerase</keyword>